<organism evidence="1 2">
    <name type="scientific">Dactylosporangium darangshiense</name>
    <dbReference type="NCBI Taxonomy" id="579108"/>
    <lineage>
        <taxon>Bacteria</taxon>
        <taxon>Bacillati</taxon>
        <taxon>Actinomycetota</taxon>
        <taxon>Actinomycetes</taxon>
        <taxon>Micromonosporales</taxon>
        <taxon>Micromonosporaceae</taxon>
        <taxon>Dactylosporangium</taxon>
    </lineage>
</organism>
<gene>
    <name evidence="1" type="ORF">GCM10022255_108960</name>
</gene>
<keyword evidence="2" id="KW-1185">Reference proteome</keyword>
<evidence type="ECO:0008006" key="3">
    <source>
        <dbReference type="Google" id="ProtNLM"/>
    </source>
</evidence>
<dbReference type="EMBL" id="BAABAT010000071">
    <property type="protein sequence ID" value="GAA4263535.1"/>
    <property type="molecule type" value="Genomic_DNA"/>
</dbReference>
<name>A0ABP8DU28_9ACTN</name>
<protein>
    <recommendedName>
        <fullName evidence="3">PE domain-containing protein</fullName>
    </recommendedName>
</protein>
<reference evidence="2" key="1">
    <citation type="journal article" date="2019" name="Int. J. Syst. Evol. Microbiol.">
        <title>The Global Catalogue of Microorganisms (GCM) 10K type strain sequencing project: providing services to taxonomists for standard genome sequencing and annotation.</title>
        <authorList>
            <consortium name="The Broad Institute Genomics Platform"/>
            <consortium name="The Broad Institute Genome Sequencing Center for Infectious Disease"/>
            <person name="Wu L."/>
            <person name="Ma J."/>
        </authorList>
    </citation>
    <scope>NUCLEOTIDE SEQUENCE [LARGE SCALE GENOMIC DNA]</scope>
    <source>
        <strain evidence="2">JCM 17441</strain>
    </source>
</reference>
<accession>A0ABP8DU28</accession>
<proteinExistence type="predicted"/>
<evidence type="ECO:0000313" key="1">
    <source>
        <dbReference type="EMBL" id="GAA4263535.1"/>
    </source>
</evidence>
<comment type="caution">
    <text evidence="1">The sequence shown here is derived from an EMBL/GenBank/DDBJ whole genome shotgun (WGS) entry which is preliminary data.</text>
</comment>
<sequence>MSRIILFTTDVPRSIANEFLDMAESIRRHIAEFATNPQQMDRAYGGLKDSATTSRQYRSTSSELVNLLSDAEDYYESFANRLMRTMWDSDETEARAVALGSTFPDD</sequence>
<dbReference type="Proteomes" id="UP001500620">
    <property type="component" value="Unassembled WGS sequence"/>
</dbReference>
<evidence type="ECO:0000313" key="2">
    <source>
        <dbReference type="Proteomes" id="UP001500620"/>
    </source>
</evidence>